<accession>A0A8R2QZU0</accession>
<dbReference type="EnsemblMetazoa" id="XM_038014148.1">
    <property type="protein sequence ID" value="XP_037870076.1"/>
    <property type="gene ID" value="LOC101745508"/>
</dbReference>
<protein>
    <submittedName>
        <fullName evidence="1">Uncharacterized protein</fullName>
    </submittedName>
</protein>
<evidence type="ECO:0000313" key="1">
    <source>
        <dbReference type="EnsemblMetazoa" id="XP_037870076.1"/>
    </source>
</evidence>
<name>A0A8R2QZU0_BOMMO</name>
<sequence>MATKHSLTIALLITAYEITESNTRVYHHSNHINERDVRNKFLVDRKKNLITKKRIKILDQYLHHDVEELDGILHFKVDHNKDINKINAIENEFKDIIKMKGVKCAYKRDAYWRTWRTITNSTGEKQIVCYKCQNYLKKTCPKCHSGGVWIIDESSPPCPFEIFSVEDDSKICAHNILKQNDSTKECPLYIKITDVSSSCDNPITTKWIVTRDYGSLSEQFPVVICNGREYCQFSTLYTITPKHISFKIINEMNEIILSRIMNNGGLNYVCVNDCGTLDPSTKKVIKQEKPYSFDLFQNVGQKNKRENEAWAAFDNFDTNVFNYENDLGLHGYVQESKEKPKEIKSHCKELVHEYLN</sequence>
<keyword evidence="2" id="KW-1185">Reference proteome</keyword>
<proteinExistence type="predicted"/>
<dbReference type="AlphaFoldDB" id="A0A8R2QZU0"/>
<organism evidence="1 2">
    <name type="scientific">Bombyx mori</name>
    <name type="common">Silk moth</name>
    <dbReference type="NCBI Taxonomy" id="7091"/>
    <lineage>
        <taxon>Eukaryota</taxon>
        <taxon>Metazoa</taxon>
        <taxon>Ecdysozoa</taxon>
        <taxon>Arthropoda</taxon>
        <taxon>Hexapoda</taxon>
        <taxon>Insecta</taxon>
        <taxon>Pterygota</taxon>
        <taxon>Neoptera</taxon>
        <taxon>Endopterygota</taxon>
        <taxon>Lepidoptera</taxon>
        <taxon>Glossata</taxon>
        <taxon>Ditrysia</taxon>
        <taxon>Bombycoidea</taxon>
        <taxon>Bombycidae</taxon>
        <taxon>Bombycinae</taxon>
        <taxon>Bombyx</taxon>
    </lineage>
</organism>
<reference evidence="1" key="2">
    <citation type="submission" date="2022-06" db="UniProtKB">
        <authorList>
            <consortium name="EnsemblMetazoa"/>
        </authorList>
    </citation>
    <scope>IDENTIFICATION</scope>
    <source>
        <strain evidence="1">p50T (Dazao)</strain>
    </source>
</reference>
<reference evidence="2" key="1">
    <citation type="journal article" date="2008" name="Insect Biochem. Mol. Biol.">
        <title>The genome of a lepidopteran model insect, the silkworm Bombyx mori.</title>
        <authorList>
            <consortium name="International Silkworm Genome Consortium"/>
        </authorList>
    </citation>
    <scope>NUCLEOTIDE SEQUENCE [LARGE SCALE GENOMIC DNA]</scope>
    <source>
        <strain evidence="2">p50T</strain>
    </source>
</reference>
<evidence type="ECO:0000313" key="2">
    <source>
        <dbReference type="Proteomes" id="UP000005204"/>
    </source>
</evidence>
<dbReference type="Proteomes" id="UP000005204">
    <property type="component" value="Unassembled WGS sequence"/>
</dbReference>